<dbReference type="InterPro" id="IPR050248">
    <property type="entry name" value="Polysacc_deacetylase_ArnD"/>
</dbReference>
<dbReference type="GO" id="GO:0016810">
    <property type="term" value="F:hydrolase activity, acting on carbon-nitrogen (but not peptide) bonds"/>
    <property type="evidence" value="ECO:0007669"/>
    <property type="project" value="InterPro"/>
</dbReference>
<sequence>MTCISINFDDGYLIHYEYAKTLYRMDIPATFFIITGLNEYMGKKLIITRTELIKELIDMGHEVGSHTHTHRDLTTVSPSELREEFARSIETLMKVLRNGDGFGIAYPYGSFNENIANEASRYFIYGRVMGRFNRWNERPMRYAVGGMGVRHLVKYPLKVLVSKPRLIVVVFHDEPSWLIKLTIGYLKAFNVRFVTLREGLRCLGL</sequence>
<dbReference type="OrthoDB" id="10436at2157"/>
<dbReference type="AlphaFoldDB" id="E1QUE2"/>
<proteinExistence type="predicted"/>
<dbReference type="PANTHER" id="PTHR10587">
    <property type="entry name" value="GLYCOSYL TRANSFERASE-RELATED"/>
    <property type="match status" value="1"/>
</dbReference>
<reference evidence="2 3" key="1">
    <citation type="journal article" date="2010" name="Stand. Genomic Sci.">
        <title>Complete genome sequence of Vulcanisaeta distributa type strain (IC-017).</title>
        <authorList>
            <person name="Mavromatis K."/>
            <person name="Sikorski J."/>
            <person name="Pabst E."/>
            <person name="Teshima H."/>
            <person name="Lapidus A."/>
            <person name="Lucas S."/>
            <person name="Nolan M."/>
            <person name="Glavina Del Rio T."/>
            <person name="Cheng J.F."/>
            <person name="Bruce D."/>
            <person name="Goodwin L."/>
            <person name="Pitluck S."/>
            <person name="Liolios K."/>
            <person name="Ivanova N."/>
            <person name="Mikhailova N."/>
            <person name="Pati A."/>
            <person name="Chen A."/>
            <person name="Palaniappan K."/>
            <person name="Land M."/>
            <person name="Hauser L."/>
            <person name="Chang Y.J."/>
            <person name="Jeffries C.D."/>
            <person name="Rohde M."/>
            <person name="Spring S."/>
            <person name="Goker M."/>
            <person name="Wirth R."/>
            <person name="Woyke T."/>
            <person name="Bristow J."/>
            <person name="Eisen J.A."/>
            <person name="Markowitz V."/>
            <person name="Hugenholtz P."/>
            <person name="Klenk H.P."/>
            <person name="Kyrpides N.C."/>
        </authorList>
    </citation>
    <scope>NUCLEOTIDE SEQUENCE [LARGE SCALE GENOMIC DNA]</scope>
    <source>
        <strain evidence="3">DSM 14429 / JCM 11212 / NBRC 100878 / IC-017</strain>
    </source>
</reference>
<protein>
    <submittedName>
        <fullName evidence="2">Polysaccharide deacetylase</fullName>
    </submittedName>
</protein>
<dbReference type="KEGG" id="vdi:Vdis_0468"/>
<dbReference type="PANTHER" id="PTHR10587:SF137">
    <property type="entry name" value="4-DEOXY-4-FORMAMIDO-L-ARABINOSE-PHOSPHOUNDECAPRENOL DEFORMYLASE ARND-RELATED"/>
    <property type="match status" value="1"/>
</dbReference>
<dbReference type="InterPro" id="IPR011330">
    <property type="entry name" value="Glyco_hydro/deAcase_b/a-brl"/>
</dbReference>
<dbReference type="EMBL" id="CP002100">
    <property type="protein sequence ID" value="ADN49868.1"/>
    <property type="molecule type" value="Genomic_DNA"/>
</dbReference>
<dbReference type="PROSITE" id="PS51677">
    <property type="entry name" value="NODB"/>
    <property type="match status" value="1"/>
</dbReference>
<dbReference type="STRING" id="572478.Vdis_0468"/>
<dbReference type="Gene3D" id="3.20.20.370">
    <property type="entry name" value="Glycoside hydrolase/deacetylase"/>
    <property type="match status" value="1"/>
</dbReference>
<name>E1QUE2_VULDI</name>
<feature type="domain" description="NodB homology" evidence="1">
    <location>
        <begin position="2"/>
        <end position="205"/>
    </location>
</feature>
<dbReference type="CDD" id="cd10967">
    <property type="entry name" value="CE4_GLA_like_6s"/>
    <property type="match status" value="1"/>
</dbReference>
<reference evidence="3" key="2">
    <citation type="journal article" date="2010" name="Stand. Genomic Sci.">
        <title>Complete genome sequence of Vulcanisaeta distributa type strain (IC-017T).</title>
        <authorList>
            <person name="Mavromatis K."/>
            <person name="Sikorski J."/>
            <person name="Pabst E."/>
            <person name="Teshima H."/>
            <person name="Lapidus A."/>
            <person name="Lucas S."/>
            <person name="Nolan M."/>
            <person name="Glavina Del Rio T."/>
            <person name="Cheng J."/>
            <person name="Bruce D."/>
            <person name="Goodwin L."/>
            <person name="Pitluck S."/>
            <person name="Liolios K."/>
            <person name="Ivanova N."/>
            <person name="Mikhailova N."/>
            <person name="Pati A."/>
            <person name="Chen A."/>
            <person name="Palaniappan K."/>
            <person name="Land M."/>
            <person name="Hauser L."/>
            <person name="Chang Y."/>
            <person name="Jeffries C."/>
            <person name="Rohde M."/>
            <person name="Spring S."/>
            <person name="Goker M."/>
            <person name="Wirth R."/>
            <person name="Woyke T."/>
            <person name="Bristow J."/>
            <person name="Eisen J."/>
            <person name="Markowitz V."/>
            <person name="Hugenholtz P."/>
            <person name="Klenk H."/>
            <person name="Kyrpides N."/>
        </authorList>
    </citation>
    <scope>NUCLEOTIDE SEQUENCE [LARGE SCALE GENOMIC DNA]</scope>
    <source>
        <strain evidence="3">DSM 14429 / JCM 11212 / NBRC 100878 / IC-017</strain>
    </source>
</reference>
<dbReference type="Pfam" id="PF01522">
    <property type="entry name" value="Polysacc_deac_1"/>
    <property type="match status" value="1"/>
</dbReference>
<evidence type="ECO:0000313" key="2">
    <source>
        <dbReference type="EMBL" id="ADN49868.1"/>
    </source>
</evidence>
<gene>
    <name evidence="2" type="ordered locus">Vdis_0468</name>
</gene>
<dbReference type="GO" id="GO:0005975">
    <property type="term" value="P:carbohydrate metabolic process"/>
    <property type="evidence" value="ECO:0007669"/>
    <property type="project" value="InterPro"/>
</dbReference>
<dbReference type="HOGENOM" id="CLU_1340692_0_0_2"/>
<dbReference type="eggNOG" id="arCOG02878">
    <property type="taxonomic scope" value="Archaea"/>
</dbReference>
<dbReference type="GeneID" id="9751386"/>
<evidence type="ECO:0000313" key="3">
    <source>
        <dbReference type="Proteomes" id="UP000006681"/>
    </source>
</evidence>
<evidence type="ECO:0000259" key="1">
    <source>
        <dbReference type="PROSITE" id="PS51677"/>
    </source>
</evidence>
<accession>E1QUE2</accession>
<organism evidence="2 3">
    <name type="scientific">Vulcanisaeta distributa (strain DSM 14429 / JCM 11212 / NBRC 100878 / IC-017)</name>
    <dbReference type="NCBI Taxonomy" id="572478"/>
    <lineage>
        <taxon>Archaea</taxon>
        <taxon>Thermoproteota</taxon>
        <taxon>Thermoprotei</taxon>
        <taxon>Thermoproteales</taxon>
        <taxon>Thermoproteaceae</taxon>
        <taxon>Vulcanisaeta</taxon>
    </lineage>
</organism>
<dbReference type="Proteomes" id="UP000006681">
    <property type="component" value="Chromosome"/>
</dbReference>
<keyword evidence="3" id="KW-1185">Reference proteome</keyword>
<dbReference type="SUPFAM" id="SSF88713">
    <property type="entry name" value="Glycoside hydrolase/deacetylase"/>
    <property type="match status" value="1"/>
</dbReference>
<dbReference type="InterPro" id="IPR002509">
    <property type="entry name" value="NODB_dom"/>
</dbReference>
<dbReference type="RefSeq" id="WP_013335593.1">
    <property type="nucleotide sequence ID" value="NC_014537.1"/>
</dbReference>